<dbReference type="PANTHER" id="PTHR43334">
    <property type="entry name" value="ACETATE--COA LIGASE [ADP-FORMING]"/>
    <property type="match status" value="1"/>
</dbReference>
<dbReference type="InterPro" id="IPR036291">
    <property type="entry name" value="NAD(P)-bd_dom_sf"/>
</dbReference>
<dbReference type="InterPro" id="IPR043938">
    <property type="entry name" value="Ligase_CoA_dom"/>
</dbReference>
<organism evidence="8 9">
    <name type="scientific">Nostoc cycadae WK-1</name>
    <dbReference type="NCBI Taxonomy" id="1861711"/>
    <lineage>
        <taxon>Bacteria</taxon>
        <taxon>Bacillati</taxon>
        <taxon>Cyanobacteriota</taxon>
        <taxon>Cyanophyceae</taxon>
        <taxon>Nostocales</taxon>
        <taxon>Nostocaceae</taxon>
        <taxon>Nostoc</taxon>
    </lineage>
</organism>
<dbReference type="GO" id="GO:0016747">
    <property type="term" value="F:acyltransferase activity, transferring groups other than amino-acyl groups"/>
    <property type="evidence" value="ECO:0007669"/>
    <property type="project" value="InterPro"/>
</dbReference>
<dbReference type="SUPFAM" id="SSF56059">
    <property type="entry name" value="Glutathione synthetase ATP-binding domain-like"/>
    <property type="match status" value="1"/>
</dbReference>
<evidence type="ECO:0000259" key="7">
    <source>
        <dbReference type="PROSITE" id="PS51186"/>
    </source>
</evidence>
<evidence type="ECO:0000313" key="8">
    <source>
        <dbReference type="EMBL" id="GBE94469.1"/>
    </source>
</evidence>
<dbReference type="Gene3D" id="3.40.50.261">
    <property type="entry name" value="Succinyl-CoA synthetase domains"/>
    <property type="match status" value="2"/>
</dbReference>
<dbReference type="Pfam" id="PF13549">
    <property type="entry name" value="ATP-grasp_5"/>
    <property type="match status" value="1"/>
</dbReference>
<keyword evidence="9" id="KW-1185">Reference proteome</keyword>
<dbReference type="Gene3D" id="3.40.630.30">
    <property type="match status" value="1"/>
</dbReference>
<keyword evidence="3 5" id="KW-0067">ATP-binding</keyword>
<dbReference type="Pfam" id="PF13302">
    <property type="entry name" value="Acetyltransf_3"/>
    <property type="match status" value="1"/>
</dbReference>
<dbReference type="Gene3D" id="3.40.50.720">
    <property type="entry name" value="NAD(P)-binding Rossmann-like Domain"/>
    <property type="match status" value="1"/>
</dbReference>
<dbReference type="PROSITE" id="PS50975">
    <property type="entry name" value="ATP_GRASP"/>
    <property type="match status" value="1"/>
</dbReference>
<evidence type="ECO:0000313" key="9">
    <source>
        <dbReference type="Proteomes" id="UP000236527"/>
    </source>
</evidence>
<dbReference type="GO" id="GO:0043758">
    <property type="term" value="F:acetate-CoA ligase (ADP-forming) activity"/>
    <property type="evidence" value="ECO:0007669"/>
    <property type="project" value="InterPro"/>
</dbReference>
<dbReference type="Pfam" id="PF13607">
    <property type="entry name" value="Succ_CoA_lig"/>
    <property type="match status" value="1"/>
</dbReference>
<dbReference type="SUPFAM" id="SSF51735">
    <property type="entry name" value="NAD(P)-binding Rossmann-fold domains"/>
    <property type="match status" value="1"/>
</dbReference>
<dbReference type="InterPro" id="IPR000182">
    <property type="entry name" value="GNAT_dom"/>
</dbReference>
<accession>A0A2H6LMN4</accession>
<comment type="caution">
    <text evidence="8">The sequence shown here is derived from an EMBL/GenBank/DDBJ whole genome shotgun (WGS) entry which is preliminary data.</text>
</comment>
<gene>
    <name evidence="8" type="ORF">NCWK1_4245</name>
</gene>
<protein>
    <submittedName>
        <fullName evidence="8">CoA-binding protein</fullName>
    </submittedName>
</protein>
<evidence type="ECO:0000259" key="6">
    <source>
        <dbReference type="PROSITE" id="PS50975"/>
    </source>
</evidence>
<dbReference type="Proteomes" id="UP000236527">
    <property type="component" value="Unassembled WGS sequence"/>
</dbReference>
<dbReference type="Pfam" id="PF19045">
    <property type="entry name" value="Ligase_CoA_2"/>
    <property type="match status" value="1"/>
</dbReference>
<dbReference type="InterPro" id="IPR051538">
    <property type="entry name" value="Acyl-CoA_Synth/Transferase"/>
</dbReference>
<name>A0A2H6LMN4_9NOSO</name>
<dbReference type="GO" id="GO:0005524">
    <property type="term" value="F:ATP binding"/>
    <property type="evidence" value="ECO:0007669"/>
    <property type="project" value="UniProtKB-UniRule"/>
</dbReference>
<dbReference type="InterPro" id="IPR032875">
    <property type="entry name" value="Succ_CoA_lig_flav_dom"/>
</dbReference>
<dbReference type="InterPro" id="IPR003781">
    <property type="entry name" value="CoA-bd"/>
</dbReference>
<dbReference type="GO" id="GO:0046872">
    <property type="term" value="F:metal ion binding"/>
    <property type="evidence" value="ECO:0007669"/>
    <property type="project" value="InterPro"/>
</dbReference>
<dbReference type="Gene3D" id="3.30.470.20">
    <property type="entry name" value="ATP-grasp fold, B domain"/>
    <property type="match status" value="1"/>
</dbReference>
<dbReference type="RefSeq" id="WP_103126182.1">
    <property type="nucleotide sequence ID" value="NZ_DF978436.1"/>
</dbReference>
<dbReference type="PANTHER" id="PTHR43334:SF1">
    <property type="entry name" value="3-HYDROXYPROPIONATE--COA LIGASE [ADP-FORMING]"/>
    <property type="match status" value="1"/>
</dbReference>
<evidence type="ECO:0000256" key="2">
    <source>
        <dbReference type="ARBA" id="ARBA00022741"/>
    </source>
</evidence>
<sequence length="934" mass="101247">MQKSLKPTSDRAFDILQAEKLNPLDAIFAPKTVAVIGASETPGSVGRTLLWNLITNPFGGTVFPVNPKRHSVLGIKAYPKIADIPEAIDLAVIATPAPTVPGIIAECVDAGVKSAIVISAGFKEAGAAGIALEQEILTQARRGNIRIIGPNCLGVMSPLSGLNATFASAMARPGNVGFISQSGALCTAILDWSFQENVGFSAFVSIGSMLDVGWGDLIYYLGDDPHTKSIVIYMESIGDARSFISAAREVALTKPIIVIKAGRTEAAAKAAASHTGALAESDAVLDAAFRRCGVLRVNSISDLFDVAEVLAKQPRPKGPRLTILTNAGGPGVLATDALIEAGGELTAISEEAIASFDKILPTHWSHNNPIDILGDADPQRYTQALEIAANDPNSDGLLVILTPQAMTDPTQTAEKLKTYAKIPGKPILASWMGGAEVTAGETILNRQSIPTYRYPDTAARVFSYMWQSSYNLRGIYETPVLPAVDPNSGIPDRNLVTKIISAARQDGRTILTEFESKQILAAYGIPVVPTCVAKSEDEAVKCADSIGYPVVVKLYSHVITHKTDVGGVQLNLRDAEAVRQAYRTIKSSIEEKIAKDPHYSALKTQNSALFLGVTVQPMVKTDGYELIIGSSLDPQFGPVLLFGTGGQLVEVFQDRAIALPPLNTTLARRMMEHTKIYKALKGVRGRQSIDMAALEQLMVAFSQLVVEQPWIKEIDINPLLAIPPTALNSGGLIALDGRIVLHTPDIQEQQLPKLAIRPYPSQYISEWAMKNGMSVTIRPIRPEDEPLMVQFHQTLSEESVYFRYFHLIKLSQRITHERLTRICFIDYDREMALVAEHQNPQTKTKQILAVGRLSKLHGTDAAEFAMIVSDRYQCQGLGTELVRRLLQVGRQENIGRVTANILSDNNGMQRVCEKLGFHLQPTSDSTVMQAEIAL</sequence>
<reference evidence="9" key="1">
    <citation type="journal article" date="2018" name="Genome Announc.">
        <title>Draft Genome Sequence of the Nitrogen-Fixing and Hormogonia-Inducing Cyanobacterium Nostoc cycadae Strain WK-1, Isolated from the Coralloid Roots of Cycas revoluta.</title>
        <authorList>
            <person name="Kanesaki Y."/>
            <person name="Hirose M."/>
            <person name="Hirose Y."/>
            <person name="Fujisawa T."/>
            <person name="Nakamura Y."/>
            <person name="Watanabe S."/>
            <person name="Matsunaga S."/>
            <person name="Uchida H."/>
            <person name="Murakami A."/>
        </authorList>
    </citation>
    <scope>NUCLEOTIDE SEQUENCE [LARGE SCALE GENOMIC DNA]</scope>
    <source>
        <strain evidence="9">WK-1</strain>
    </source>
</reference>
<dbReference type="FunFam" id="3.30.1490.20:FF:000020">
    <property type="entry name" value="Protein lysine acetyltransferase"/>
    <property type="match status" value="1"/>
</dbReference>
<proteinExistence type="inferred from homology"/>
<dbReference type="SMART" id="SM00881">
    <property type="entry name" value="CoA_binding"/>
    <property type="match status" value="1"/>
</dbReference>
<evidence type="ECO:0000256" key="5">
    <source>
        <dbReference type="PROSITE-ProRule" id="PRU00409"/>
    </source>
</evidence>
<dbReference type="InterPro" id="IPR013815">
    <property type="entry name" value="ATP_grasp_subdomain_1"/>
</dbReference>
<comment type="similarity">
    <text evidence="4">In the N-terminal section; belongs to the acetate CoA ligase alpha subunit family.</text>
</comment>
<dbReference type="SUPFAM" id="SSF55729">
    <property type="entry name" value="Acyl-CoA N-acyltransferases (Nat)"/>
    <property type="match status" value="1"/>
</dbReference>
<keyword evidence="1" id="KW-0436">Ligase</keyword>
<keyword evidence="2 5" id="KW-0547">Nucleotide-binding</keyword>
<dbReference type="PROSITE" id="PS51186">
    <property type="entry name" value="GNAT"/>
    <property type="match status" value="1"/>
</dbReference>
<dbReference type="SUPFAM" id="SSF52210">
    <property type="entry name" value="Succinyl-CoA synthetase domains"/>
    <property type="match status" value="2"/>
</dbReference>
<dbReference type="Gene3D" id="3.30.1490.20">
    <property type="entry name" value="ATP-grasp fold, A domain"/>
    <property type="match status" value="1"/>
</dbReference>
<feature type="domain" description="N-acetyltransferase" evidence="7">
    <location>
        <begin position="775"/>
        <end position="934"/>
    </location>
</feature>
<feature type="domain" description="ATP-grasp" evidence="6">
    <location>
        <begin position="517"/>
        <end position="553"/>
    </location>
</feature>
<dbReference type="InterPro" id="IPR016181">
    <property type="entry name" value="Acyl_CoA_acyltransferase"/>
</dbReference>
<evidence type="ECO:0000256" key="1">
    <source>
        <dbReference type="ARBA" id="ARBA00022598"/>
    </source>
</evidence>
<dbReference type="Pfam" id="PF13380">
    <property type="entry name" value="CoA_binding_2"/>
    <property type="match status" value="1"/>
</dbReference>
<dbReference type="AlphaFoldDB" id="A0A2H6LMN4"/>
<evidence type="ECO:0000256" key="3">
    <source>
        <dbReference type="ARBA" id="ARBA00022840"/>
    </source>
</evidence>
<dbReference type="InterPro" id="IPR011761">
    <property type="entry name" value="ATP-grasp"/>
</dbReference>
<dbReference type="EMBL" id="BDGE01000078">
    <property type="protein sequence ID" value="GBE94469.1"/>
    <property type="molecule type" value="Genomic_DNA"/>
</dbReference>
<dbReference type="InterPro" id="IPR016102">
    <property type="entry name" value="Succinyl-CoA_synth-like"/>
</dbReference>
<evidence type="ECO:0000256" key="4">
    <source>
        <dbReference type="ARBA" id="ARBA00060888"/>
    </source>
</evidence>